<organism evidence="14 15">
    <name type="scientific">Helicobacter equorum</name>
    <dbReference type="NCBI Taxonomy" id="361872"/>
    <lineage>
        <taxon>Bacteria</taxon>
        <taxon>Pseudomonadati</taxon>
        <taxon>Campylobacterota</taxon>
        <taxon>Epsilonproteobacteria</taxon>
        <taxon>Campylobacterales</taxon>
        <taxon>Helicobacteraceae</taxon>
        <taxon>Helicobacter</taxon>
    </lineage>
</organism>
<comment type="subcellular location">
    <subcellularLocation>
        <location evidence="1">Cell inner membrane</location>
        <topology evidence="1">Peripheral membrane protein</topology>
        <orientation evidence="1">Cytoplasmic side</orientation>
    </subcellularLocation>
</comment>
<dbReference type="CDD" id="cd03789">
    <property type="entry name" value="GT9_LPS_heptosyltransferase"/>
    <property type="match status" value="1"/>
</dbReference>
<keyword evidence="4" id="KW-0997">Cell inner membrane</keyword>
<comment type="similarity">
    <text evidence="9">Belongs to the glycosyltransferase 9 family.</text>
</comment>
<dbReference type="SUPFAM" id="SSF53756">
    <property type="entry name" value="UDP-Glycosyltransferase/glycogen phosphorylase"/>
    <property type="match status" value="1"/>
</dbReference>
<evidence type="ECO:0000256" key="11">
    <source>
        <dbReference type="ARBA" id="ARBA00044190"/>
    </source>
</evidence>
<dbReference type="AlphaFoldDB" id="A0A3D8IMG6"/>
<keyword evidence="15" id="KW-1185">Reference proteome</keyword>
<dbReference type="GO" id="GO:0005829">
    <property type="term" value="C:cytosol"/>
    <property type="evidence" value="ECO:0007669"/>
    <property type="project" value="TreeGrafter"/>
</dbReference>
<dbReference type="PANTHER" id="PTHR30160:SF19">
    <property type="entry name" value="LIPOPOLYSACCHARIDE HEPTOSYLTRANSFERASE 1"/>
    <property type="match status" value="1"/>
</dbReference>
<comment type="caution">
    <text evidence="14">The sequence shown here is derived from an EMBL/GenBank/DDBJ whole genome shotgun (WGS) entry which is preliminary data.</text>
</comment>
<evidence type="ECO:0000256" key="5">
    <source>
        <dbReference type="ARBA" id="ARBA00022676"/>
    </source>
</evidence>
<evidence type="ECO:0000256" key="12">
    <source>
        <dbReference type="ARBA" id="ARBA00044330"/>
    </source>
</evidence>
<evidence type="ECO:0000256" key="7">
    <source>
        <dbReference type="ARBA" id="ARBA00022985"/>
    </source>
</evidence>
<evidence type="ECO:0000313" key="15">
    <source>
        <dbReference type="Proteomes" id="UP000256514"/>
    </source>
</evidence>
<keyword evidence="3" id="KW-1003">Cell membrane</keyword>
<keyword evidence="8" id="KW-0472">Membrane</keyword>
<reference evidence="14 15" key="1">
    <citation type="submission" date="2018-04" db="EMBL/GenBank/DDBJ databases">
        <title>Novel Campyloabacter and Helicobacter Species and Strains.</title>
        <authorList>
            <person name="Mannion A.J."/>
            <person name="Shen Z."/>
            <person name="Fox J.G."/>
        </authorList>
    </citation>
    <scope>NUCLEOTIDE SEQUENCE [LARGE SCALE GENOMIC DNA]</scope>
    <source>
        <strain evidence="14 15">MIT 12-6600</strain>
    </source>
</reference>
<accession>A0A3D8IMG6</accession>
<evidence type="ECO:0000256" key="2">
    <source>
        <dbReference type="ARBA" id="ARBA00004713"/>
    </source>
</evidence>
<dbReference type="EC" id="2.4.99.23" evidence="10"/>
<evidence type="ECO:0000256" key="9">
    <source>
        <dbReference type="ARBA" id="ARBA00043995"/>
    </source>
</evidence>
<dbReference type="GO" id="GO:0008713">
    <property type="term" value="F:ADP-heptose-lipopolysaccharide heptosyltransferase activity"/>
    <property type="evidence" value="ECO:0007669"/>
    <property type="project" value="TreeGrafter"/>
</dbReference>
<dbReference type="RefSeq" id="WP_115571556.1">
    <property type="nucleotide sequence ID" value="NZ_NXLT01000008.1"/>
</dbReference>
<keyword evidence="7" id="KW-0448">Lipopolysaccharide biosynthesis</keyword>
<evidence type="ECO:0000256" key="6">
    <source>
        <dbReference type="ARBA" id="ARBA00022679"/>
    </source>
</evidence>
<dbReference type="InterPro" id="IPR051199">
    <property type="entry name" value="LPS_LOS_Heptosyltrfase"/>
</dbReference>
<dbReference type="PANTHER" id="PTHR30160">
    <property type="entry name" value="TETRAACYLDISACCHARIDE 4'-KINASE-RELATED"/>
    <property type="match status" value="1"/>
</dbReference>
<dbReference type="NCBIfam" id="TIGR02193">
    <property type="entry name" value="heptsyl_trn_I"/>
    <property type="match status" value="1"/>
</dbReference>
<dbReference type="GO" id="GO:0009244">
    <property type="term" value="P:lipopolysaccharide core region biosynthetic process"/>
    <property type="evidence" value="ECO:0007669"/>
    <property type="project" value="InterPro"/>
</dbReference>
<comment type="pathway">
    <text evidence="2">Bacterial outer membrane biogenesis; LPS core biosynthesis.</text>
</comment>
<dbReference type="Proteomes" id="UP000256514">
    <property type="component" value="Unassembled WGS sequence"/>
</dbReference>
<keyword evidence="5" id="KW-0328">Glycosyltransferase</keyword>
<evidence type="ECO:0000256" key="10">
    <source>
        <dbReference type="ARBA" id="ARBA00044041"/>
    </source>
</evidence>
<evidence type="ECO:0000256" key="8">
    <source>
        <dbReference type="ARBA" id="ARBA00023136"/>
    </source>
</evidence>
<protein>
    <recommendedName>
        <fullName evidence="11">Lipopolysaccharide heptosyltransferase 1</fullName>
        <ecNumber evidence="10">2.4.99.23</ecNumber>
    </recommendedName>
    <alternativeName>
        <fullName evidence="12">ADP-heptose:lipopolysaccharide heptosyltransferase I</fullName>
    </alternativeName>
</protein>
<dbReference type="Gene3D" id="3.40.50.2000">
    <property type="entry name" value="Glycogen Phosphorylase B"/>
    <property type="match status" value="2"/>
</dbReference>
<gene>
    <name evidence="14" type="primary">waaC</name>
    <name evidence="14" type="ORF">CQA54_07935</name>
</gene>
<keyword evidence="6 14" id="KW-0808">Transferase</keyword>
<sequence length="358" mass="40265">MAQTLRIGIIRLSALGDCIVSGAFLADFVQSLKQHYQIHLTWFVDSRFSAILEHSSYIDLLEVITLKHQTLRQKLHLLKTLKKLPAFDLLIDMQGLIKSALIGAFIHKHNFIGFGFTSAKESLSALFYTHRVHIPYQENILKRNALLLHKAKELLHITHQPQPTLHDMIAHTNDSFAYTPQALAHISTKFQSKPRILCILESSLPSKTYNPILFAKAISILCKHLQSVQIFLLTHTSTHKTTQIMQSLDTLQDSHIITPLNNLNLDEVKALVAHIDLVIGGDTGITHLAWALKRASITLYGNTPAKRFKLLGEHNLVLSGSDNPTYDKQDFSINNIAPDDIAQQALQLLSIQYKDIVC</sequence>
<dbReference type="EMBL" id="NXLT01000008">
    <property type="protein sequence ID" value="RDU66190.1"/>
    <property type="molecule type" value="Genomic_DNA"/>
</dbReference>
<comment type="catalytic activity">
    <reaction evidence="13">
        <text>an alpha-Kdo-(2-&gt;4)-alpha-Kdo-(2-&gt;6)-lipid A + ADP-L-glycero-beta-D-manno-heptose = an L-alpha-D-Hep-(1-&gt;5)-[alpha-Kdo-(2-&gt;4)]-alpha-Kdo-(2-&gt;6)-lipid A + ADP + H(+)</text>
        <dbReference type="Rhea" id="RHEA:74067"/>
        <dbReference type="ChEBI" id="CHEBI:15378"/>
        <dbReference type="ChEBI" id="CHEBI:61506"/>
        <dbReference type="ChEBI" id="CHEBI:176431"/>
        <dbReference type="ChEBI" id="CHEBI:193068"/>
        <dbReference type="ChEBI" id="CHEBI:456216"/>
        <dbReference type="EC" id="2.4.99.23"/>
    </reaction>
</comment>
<evidence type="ECO:0000256" key="3">
    <source>
        <dbReference type="ARBA" id="ARBA00022475"/>
    </source>
</evidence>
<dbReference type="GO" id="GO:0005886">
    <property type="term" value="C:plasma membrane"/>
    <property type="evidence" value="ECO:0007669"/>
    <property type="project" value="UniProtKB-SubCell"/>
</dbReference>
<proteinExistence type="inferred from homology"/>
<evidence type="ECO:0000256" key="4">
    <source>
        <dbReference type="ARBA" id="ARBA00022519"/>
    </source>
</evidence>
<evidence type="ECO:0000256" key="1">
    <source>
        <dbReference type="ARBA" id="ARBA00004515"/>
    </source>
</evidence>
<dbReference type="InterPro" id="IPR002201">
    <property type="entry name" value="Glyco_trans_9"/>
</dbReference>
<dbReference type="Pfam" id="PF01075">
    <property type="entry name" value="Glyco_transf_9"/>
    <property type="match status" value="1"/>
</dbReference>
<name>A0A3D8IMG6_9HELI</name>
<evidence type="ECO:0000256" key="13">
    <source>
        <dbReference type="ARBA" id="ARBA00049201"/>
    </source>
</evidence>
<dbReference type="InterPro" id="IPR011908">
    <property type="entry name" value="LipoPS_heptosylTferase-I"/>
</dbReference>
<evidence type="ECO:0000313" key="14">
    <source>
        <dbReference type="EMBL" id="RDU66190.1"/>
    </source>
</evidence>
<dbReference type="OrthoDB" id="9760688at2"/>